<evidence type="ECO:0000256" key="3">
    <source>
        <dbReference type="ARBA" id="ARBA00022989"/>
    </source>
</evidence>
<name>A0A0F9MPB4_9ZZZZ</name>
<feature type="transmembrane region" description="Helical" evidence="5">
    <location>
        <begin position="499"/>
        <end position="522"/>
    </location>
</feature>
<feature type="transmembrane region" description="Helical" evidence="5">
    <location>
        <begin position="12"/>
        <end position="31"/>
    </location>
</feature>
<sequence>MKGNLTSERFFTWGVSLCVLFSVLLSSLYLWSVKRNVLDQMTGMEFIVSSDADFEANLYYTFTDRFSPNQFLKNSISSKDTLRFNFPEQDELIKKFRLDFGSDLKLGRVEIQSLNLLFGTEKMVLDQEEVFDNLYQNSGSVFIDKSALSIRMVKSHVPFDPYIVFMPLSTLSISHRMYTACLLTPFLVLLVFYLIKYRKTYVFTVTDFLALLFIISIPLKIAWTTFSTILLCAYGIYFAAYKRKVFLKNDVFFLFAGLFLLLALFGRPSSYAVMDNEFALLLFAVISATLPFSKLKIYKYFVWDMLILNGVILASGLGFLFWFNDFYGLGVSNYFRDIKIYSGNIRDWLYYDHAAFLSFFGLVGLLFAHRRYGLGRMDKKLLVLYHILLISFIVLNGSRICVLIYIVYLFNVLVKLGFRKKIFVNAIMFFTVTALFVSNIEKIDQIRYELWTVSWKAIKESPWVGYGLGTSNMILHNGRFADTNTIAKISEFNHSHNQFITFLMEIGILGIISLVLALGYYLYRSGHYKNTTLCLFLLGLGYLFLTESILQTSKPMYVICFLFLLCAINRNLPTELDNAIKS</sequence>
<protein>
    <recommendedName>
        <fullName evidence="6">O-antigen ligase-related domain-containing protein</fullName>
    </recommendedName>
</protein>
<evidence type="ECO:0000256" key="5">
    <source>
        <dbReference type="SAM" id="Phobius"/>
    </source>
</evidence>
<dbReference type="AlphaFoldDB" id="A0A0F9MPB4"/>
<reference evidence="7" key="1">
    <citation type="journal article" date="2015" name="Nature">
        <title>Complex archaea that bridge the gap between prokaryotes and eukaryotes.</title>
        <authorList>
            <person name="Spang A."/>
            <person name="Saw J.H."/>
            <person name="Jorgensen S.L."/>
            <person name="Zaremba-Niedzwiedzka K."/>
            <person name="Martijn J."/>
            <person name="Lind A.E."/>
            <person name="van Eijk R."/>
            <person name="Schleper C."/>
            <person name="Guy L."/>
            <person name="Ettema T.J."/>
        </authorList>
    </citation>
    <scope>NUCLEOTIDE SEQUENCE</scope>
</reference>
<feature type="transmembrane region" description="Helical" evidence="5">
    <location>
        <begin position="249"/>
        <end position="266"/>
    </location>
</feature>
<feature type="transmembrane region" description="Helical" evidence="5">
    <location>
        <begin position="278"/>
        <end position="295"/>
    </location>
</feature>
<feature type="domain" description="O-antigen ligase-related" evidence="6">
    <location>
        <begin position="387"/>
        <end position="514"/>
    </location>
</feature>
<dbReference type="GO" id="GO:0016020">
    <property type="term" value="C:membrane"/>
    <property type="evidence" value="ECO:0007669"/>
    <property type="project" value="UniProtKB-SubCell"/>
</dbReference>
<evidence type="ECO:0000259" key="6">
    <source>
        <dbReference type="Pfam" id="PF04932"/>
    </source>
</evidence>
<comment type="subcellular location">
    <subcellularLocation>
        <location evidence="1">Membrane</location>
        <topology evidence="1">Multi-pass membrane protein</topology>
    </subcellularLocation>
</comment>
<dbReference type="PANTHER" id="PTHR37422">
    <property type="entry name" value="TEICHURONIC ACID BIOSYNTHESIS PROTEIN TUAE"/>
    <property type="match status" value="1"/>
</dbReference>
<dbReference type="PANTHER" id="PTHR37422:SF17">
    <property type="entry name" value="O-ANTIGEN LIGASE"/>
    <property type="match status" value="1"/>
</dbReference>
<keyword evidence="2 5" id="KW-0812">Transmembrane</keyword>
<evidence type="ECO:0000256" key="1">
    <source>
        <dbReference type="ARBA" id="ARBA00004141"/>
    </source>
</evidence>
<feature type="transmembrane region" description="Helical" evidence="5">
    <location>
        <begin position="381"/>
        <end position="410"/>
    </location>
</feature>
<keyword evidence="3 5" id="KW-1133">Transmembrane helix</keyword>
<keyword evidence="4 5" id="KW-0472">Membrane</keyword>
<feature type="transmembrane region" description="Helical" evidence="5">
    <location>
        <begin position="348"/>
        <end position="369"/>
    </location>
</feature>
<dbReference type="Pfam" id="PF04932">
    <property type="entry name" value="Wzy_C"/>
    <property type="match status" value="1"/>
</dbReference>
<proteinExistence type="predicted"/>
<feature type="transmembrane region" description="Helical" evidence="5">
    <location>
        <begin position="528"/>
        <end position="545"/>
    </location>
</feature>
<dbReference type="InterPro" id="IPR007016">
    <property type="entry name" value="O-antigen_ligase-rel_domated"/>
</dbReference>
<dbReference type="EMBL" id="LAZR01004567">
    <property type="protein sequence ID" value="KKN07469.1"/>
    <property type="molecule type" value="Genomic_DNA"/>
</dbReference>
<evidence type="ECO:0000256" key="4">
    <source>
        <dbReference type="ARBA" id="ARBA00023136"/>
    </source>
</evidence>
<feature type="transmembrane region" description="Helical" evidence="5">
    <location>
        <begin position="302"/>
        <end position="323"/>
    </location>
</feature>
<gene>
    <name evidence="7" type="ORF">LCGC14_1066590</name>
</gene>
<organism evidence="7">
    <name type="scientific">marine sediment metagenome</name>
    <dbReference type="NCBI Taxonomy" id="412755"/>
    <lineage>
        <taxon>unclassified sequences</taxon>
        <taxon>metagenomes</taxon>
        <taxon>ecological metagenomes</taxon>
    </lineage>
</organism>
<evidence type="ECO:0000256" key="2">
    <source>
        <dbReference type="ARBA" id="ARBA00022692"/>
    </source>
</evidence>
<comment type="caution">
    <text evidence="7">The sequence shown here is derived from an EMBL/GenBank/DDBJ whole genome shotgun (WGS) entry which is preliminary data.</text>
</comment>
<accession>A0A0F9MPB4</accession>
<feature type="transmembrane region" description="Helical" evidence="5">
    <location>
        <begin position="422"/>
        <end position="440"/>
    </location>
</feature>
<feature type="transmembrane region" description="Helical" evidence="5">
    <location>
        <begin position="208"/>
        <end position="237"/>
    </location>
</feature>
<feature type="transmembrane region" description="Helical" evidence="5">
    <location>
        <begin position="177"/>
        <end position="196"/>
    </location>
</feature>
<evidence type="ECO:0000313" key="7">
    <source>
        <dbReference type="EMBL" id="KKN07469.1"/>
    </source>
</evidence>
<dbReference type="InterPro" id="IPR051533">
    <property type="entry name" value="WaaL-like"/>
</dbReference>